<dbReference type="EMBL" id="JAUJEA010000003">
    <property type="protein sequence ID" value="MDN5201889.1"/>
    <property type="molecule type" value="Genomic_DNA"/>
</dbReference>
<evidence type="ECO:0000256" key="3">
    <source>
        <dbReference type="ARBA" id="ARBA00023125"/>
    </source>
</evidence>
<gene>
    <name evidence="6" type="ORF">QQ008_10960</name>
</gene>
<dbReference type="InterPro" id="IPR000847">
    <property type="entry name" value="LysR_HTH_N"/>
</dbReference>
<reference evidence="6" key="1">
    <citation type="submission" date="2023-06" db="EMBL/GenBank/DDBJ databases">
        <title>Genomic of Parafulvivirga corallium.</title>
        <authorList>
            <person name="Wang G."/>
        </authorList>
    </citation>
    <scope>NUCLEOTIDE SEQUENCE</scope>
    <source>
        <strain evidence="6">BMA10</strain>
    </source>
</reference>
<dbReference type="InterPro" id="IPR005119">
    <property type="entry name" value="LysR_subst-bd"/>
</dbReference>
<dbReference type="Gene3D" id="1.10.10.10">
    <property type="entry name" value="Winged helix-like DNA-binding domain superfamily/Winged helix DNA-binding domain"/>
    <property type="match status" value="1"/>
</dbReference>
<evidence type="ECO:0000313" key="7">
    <source>
        <dbReference type="Proteomes" id="UP001172082"/>
    </source>
</evidence>
<keyword evidence="2" id="KW-0805">Transcription regulation</keyword>
<name>A0ABT8KME4_9BACT</name>
<dbReference type="PANTHER" id="PTHR30126">
    <property type="entry name" value="HTH-TYPE TRANSCRIPTIONAL REGULATOR"/>
    <property type="match status" value="1"/>
</dbReference>
<dbReference type="Proteomes" id="UP001172082">
    <property type="component" value="Unassembled WGS sequence"/>
</dbReference>
<dbReference type="PROSITE" id="PS50931">
    <property type="entry name" value="HTH_LYSR"/>
    <property type="match status" value="1"/>
</dbReference>
<dbReference type="SUPFAM" id="SSF53850">
    <property type="entry name" value="Periplasmic binding protein-like II"/>
    <property type="match status" value="1"/>
</dbReference>
<dbReference type="InterPro" id="IPR036390">
    <property type="entry name" value="WH_DNA-bd_sf"/>
</dbReference>
<keyword evidence="3" id="KW-0238">DNA-binding</keyword>
<keyword evidence="4" id="KW-0804">Transcription</keyword>
<dbReference type="Pfam" id="PF00126">
    <property type="entry name" value="HTH_1"/>
    <property type="match status" value="1"/>
</dbReference>
<feature type="domain" description="HTH lysR-type" evidence="5">
    <location>
        <begin position="2"/>
        <end position="59"/>
    </location>
</feature>
<comment type="caution">
    <text evidence="6">The sequence shown here is derived from an EMBL/GenBank/DDBJ whole genome shotgun (WGS) entry which is preliminary data.</text>
</comment>
<evidence type="ECO:0000256" key="2">
    <source>
        <dbReference type="ARBA" id="ARBA00023015"/>
    </source>
</evidence>
<dbReference type="Pfam" id="PF03466">
    <property type="entry name" value="LysR_substrate"/>
    <property type="match status" value="1"/>
</dbReference>
<organism evidence="6 7">
    <name type="scientific">Splendidivirga corallicola</name>
    <dbReference type="NCBI Taxonomy" id="3051826"/>
    <lineage>
        <taxon>Bacteria</taxon>
        <taxon>Pseudomonadati</taxon>
        <taxon>Bacteroidota</taxon>
        <taxon>Cytophagia</taxon>
        <taxon>Cytophagales</taxon>
        <taxon>Splendidivirgaceae</taxon>
        <taxon>Splendidivirga</taxon>
    </lineage>
</organism>
<dbReference type="RefSeq" id="WP_346751913.1">
    <property type="nucleotide sequence ID" value="NZ_JAUJEA010000003.1"/>
</dbReference>
<evidence type="ECO:0000259" key="5">
    <source>
        <dbReference type="PROSITE" id="PS50931"/>
    </source>
</evidence>
<comment type="similarity">
    <text evidence="1">Belongs to the LysR transcriptional regulatory family.</text>
</comment>
<dbReference type="SUPFAM" id="SSF46785">
    <property type="entry name" value="Winged helix' DNA-binding domain"/>
    <property type="match status" value="1"/>
</dbReference>
<accession>A0ABT8KME4</accession>
<evidence type="ECO:0000256" key="1">
    <source>
        <dbReference type="ARBA" id="ARBA00009437"/>
    </source>
</evidence>
<dbReference type="InterPro" id="IPR036388">
    <property type="entry name" value="WH-like_DNA-bd_sf"/>
</dbReference>
<dbReference type="PRINTS" id="PR00039">
    <property type="entry name" value="HTHLYSR"/>
</dbReference>
<keyword evidence="7" id="KW-1185">Reference proteome</keyword>
<protein>
    <submittedName>
        <fullName evidence="6">LysR family transcriptional regulator</fullName>
    </submittedName>
</protein>
<evidence type="ECO:0000313" key="6">
    <source>
        <dbReference type="EMBL" id="MDN5201889.1"/>
    </source>
</evidence>
<proteinExistence type="inferred from homology"/>
<evidence type="ECO:0000256" key="4">
    <source>
        <dbReference type="ARBA" id="ARBA00023163"/>
    </source>
</evidence>
<dbReference type="PANTHER" id="PTHR30126:SF40">
    <property type="entry name" value="HTH-TYPE TRANSCRIPTIONAL REGULATOR GLTR"/>
    <property type="match status" value="1"/>
</dbReference>
<sequence length="298" mass="34345">MINLEWLRTFRAVYKTKSLSKASELLMISQPTVSQQISTLEAHLDQKLFIRKSKGVIETDDGRLLNTLIAGSIESLEIVENLISQKHSQLRNIITIGISPHLYKTILCHQILALGEYVHIRFGERQQLIRDVEEGSLLFAIIPGELDTFDTFCFPLYDQKVVLVGTPDIDYTELGKLYRKDPLEAEQWLVKHKWYAHDSASSFIKLYWLHIFDKKRPAIVPNYVVPNEYEVLYQLSQGSGLSVALDGNVTPFTDEKSLWSYELKKVVFRKLSLISNKKKAPKEATDRILEMLRRKAIH</sequence>